<evidence type="ECO:0000256" key="5">
    <source>
        <dbReference type="ARBA" id="ARBA00038359"/>
    </source>
</evidence>
<evidence type="ECO:0000313" key="11">
    <source>
        <dbReference type="Proteomes" id="UP000011715"/>
    </source>
</evidence>
<dbReference type="InterPro" id="IPR052337">
    <property type="entry name" value="SAT4-like"/>
</dbReference>
<comment type="similarity">
    <text evidence="5">Belongs to the SAT4 family.</text>
</comment>
<feature type="transmembrane region" description="Helical" evidence="7">
    <location>
        <begin position="104"/>
        <end position="126"/>
    </location>
</feature>
<reference evidence="10" key="4">
    <citation type="journal article" date="2015" name="G3 (Bethesda)">
        <title>Genome sequences of three phytopathogenic species of the Magnaporthaceae family of fungi.</title>
        <authorList>
            <person name="Okagaki L.H."/>
            <person name="Nunes C.C."/>
            <person name="Sailsbery J."/>
            <person name="Clay B."/>
            <person name="Brown D."/>
            <person name="John T."/>
            <person name="Oh Y."/>
            <person name="Young N."/>
            <person name="Fitzgerald M."/>
            <person name="Haas B.J."/>
            <person name="Zeng Q."/>
            <person name="Young S."/>
            <person name="Adiconis X."/>
            <person name="Fan L."/>
            <person name="Levin J.Z."/>
            <person name="Mitchell T.K."/>
            <person name="Okubara P.A."/>
            <person name="Farman M.L."/>
            <person name="Kohn L.M."/>
            <person name="Birren B."/>
            <person name="Ma L.-J."/>
            <person name="Dean R.A."/>
        </authorList>
    </citation>
    <scope>NUCLEOTIDE SEQUENCE</scope>
    <source>
        <strain evidence="10">ATCC 64411 / 73-15</strain>
    </source>
</reference>
<keyword evidence="3 7" id="KW-1133">Transmembrane helix</keyword>
<feature type="transmembrane region" description="Helical" evidence="7">
    <location>
        <begin position="192"/>
        <end position="220"/>
    </location>
</feature>
<dbReference type="EnsemblFungi" id="MAPG_11191T0">
    <property type="protein sequence ID" value="MAPG_11191T0"/>
    <property type="gene ID" value="MAPG_11191"/>
</dbReference>
<gene>
    <name evidence="9" type="ORF">MAPG_11191</name>
</gene>
<evidence type="ECO:0000259" key="8">
    <source>
        <dbReference type="Pfam" id="PF20684"/>
    </source>
</evidence>
<evidence type="ECO:0000256" key="6">
    <source>
        <dbReference type="SAM" id="MobiDB-lite"/>
    </source>
</evidence>
<reference evidence="10" key="5">
    <citation type="submission" date="2015-06" db="UniProtKB">
        <authorList>
            <consortium name="EnsemblFungi"/>
        </authorList>
    </citation>
    <scope>IDENTIFICATION</scope>
    <source>
        <strain evidence="10">ATCC 64411</strain>
    </source>
</reference>
<reference evidence="9" key="3">
    <citation type="submission" date="2011-03" db="EMBL/GenBank/DDBJ databases">
        <title>Annotation of Magnaporthe poae ATCC 64411.</title>
        <authorList>
            <person name="Ma L.-J."/>
            <person name="Dead R."/>
            <person name="Young S.K."/>
            <person name="Zeng Q."/>
            <person name="Gargeya S."/>
            <person name="Fitzgerald M."/>
            <person name="Haas B."/>
            <person name="Abouelleil A."/>
            <person name="Alvarado L."/>
            <person name="Arachchi H.M."/>
            <person name="Berlin A."/>
            <person name="Brown A."/>
            <person name="Chapman S.B."/>
            <person name="Chen Z."/>
            <person name="Dunbar C."/>
            <person name="Freedman E."/>
            <person name="Gearin G."/>
            <person name="Gellesch M."/>
            <person name="Goldberg J."/>
            <person name="Griggs A."/>
            <person name="Gujja S."/>
            <person name="Heiman D."/>
            <person name="Howarth C."/>
            <person name="Larson L."/>
            <person name="Lui A."/>
            <person name="MacDonald P.J.P."/>
            <person name="Mehta T."/>
            <person name="Montmayeur A."/>
            <person name="Murphy C."/>
            <person name="Neiman D."/>
            <person name="Pearson M."/>
            <person name="Priest M."/>
            <person name="Roberts A."/>
            <person name="Saif S."/>
            <person name="Shea T."/>
            <person name="Shenoy N."/>
            <person name="Sisk P."/>
            <person name="Stolte C."/>
            <person name="Sykes S."/>
            <person name="Yandava C."/>
            <person name="Wortman J."/>
            <person name="Nusbaum C."/>
            <person name="Birren B."/>
        </authorList>
    </citation>
    <scope>NUCLEOTIDE SEQUENCE</scope>
    <source>
        <strain evidence="9">ATCC 64411</strain>
    </source>
</reference>
<dbReference type="VEuPathDB" id="FungiDB:MAPG_11191"/>
<evidence type="ECO:0000256" key="4">
    <source>
        <dbReference type="ARBA" id="ARBA00023136"/>
    </source>
</evidence>
<keyword evidence="11" id="KW-1185">Reference proteome</keyword>
<accession>A0A0C4EEL7</accession>
<keyword evidence="2 7" id="KW-0812">Transmembrane</keyword>
<keyword evidence="4 7" id="KW-0472">Membrane</keyword>
<feature type="transmembrane region" description="Helical" evidence="7">
    <location>
        <begin position="64"/>
        <end position="83"/>
    </location>
</feature>
<dbReference type="STRING" id="644358.A0A0C4EEL7"/>
<evidence type="ECO:0000256" key="3">
    <source>
        <dbReference type="ARBA" id="ARBA00022989"/>
    </source>
</evidence>
<dbReference type="Proteomes" id="UP000011715">
    <property type="component" value="Unassembled WGS sequence"/>
</dbReference>
<feature type="compositionally biased region" description="Polar residues" evidence="6">
    <location>
        <begin position="360"/>
        <end position="371"/>
    </location>
</feature>
<dbReference type="OrthoDB" id="2496787at2759"/>
<feature type="transmembrane region" description="Helical" evidence="7">
    <location>
        <begin position="240"/>
        <end position="259"/>
    </location>
</feature>
<feature type="region of interest" description="Disordered" evidence="6">
    <location>
        <begin position="490"/>
        <end position="518"/>
    </location>
</feature>
<evidence type="ECO:0000256" key="7">
    <source>
        <dbReference type="SAM" id="Phobius"/>
    </source>
</evidence>
<dbReference type="GO" id="GO:0016020">
    <property type="term" value="C:membrane"/>
    <property type="evidence" value="ECO:0007669"/>
    <property type="project" value="UniProtKB-SubCell"/>
</dbReference>
<evidence type="ECO:0000313" key="9">
    <source>
        <dbReference type="EMBL" id="KLU92245.1"/>
    </source>
</evidence>
<reference evidence="9" key="2">
    <citation type="submission" date="2010-05" db="EMBL/GenBank/DDBJ databases">
        <title>The Genome Sequence of Magnaporthe poae strain ATCC 64411.</title>
        <authorList>
            <consortium name="The Broad Institute Genome Sequencing Platform"/>
            <consortium name="Broad Institute Genome Sequencing Center for Infectious Disease"/>
            <person name="Ma L.-J."/>
            <person name="Dead R."/>
            <person name="Young S."/>
            <person name="Zeng Q."/>
            <person name="Koehrsen M."/>
            <person name="Alvarado L."/>
            <person name="Berlin A."/>
            <person name="Chapman S.B."/>
            <person name="Chen Z."/>
            <person name="Freedman E."/>
            <person name="Gellesch M."/>
            <person name="Goldberg J."/>
            <person name="Griggs A."/>
            <person name="Gujja S."/>
            <person name="Heilman E.R."/>
            <person name="Heiman D."/>
            <person name="Hepburn T."/>
            <person name="Howarth C."/>
            <person name="Jen D."/>
            <person name="Larson L."/>
            <person name="Mehta T."/>
            <person name="Neiman D."/>
            <person name="Pearson M."/>
            <person name="Roberts A."/>
            <person name="Saif S."/>
            <person name="Shea T."/>
            <person name="Shenoy N."/>
            <person name="Sisk P."/>
            <person name="Stolte C."/>
            <person name="Sykes S."/>
            <person name="Walk T."/>
            <person name="White J."/>
            <person name="Yandava C."/>
            <person name="Haas B."/>
            <person name="Nusbaum C."/>
            <person name="Birren B."/>
        </authorList>
    </citation>
    <scope>NUCLEOTIDE SEQUENCE</scope>
    <source>
        <strain evidence="9">ATCC 64411</strain>
    </source>
</reference>
<feature type="domain" description="Rhodopsin" evidence="8">
    <location>
        <begin position="94"/>
        <end position="334"/>
    </location>
</feature>
<dbReference type="EMBL" id="GL876979">
    <property type="protein sequence ID" value="KLU92245.1"/>
    <property type="molecule type" value="Genomic_DNA"/>
</dbReference>
<organism evidence="10 11">
    <name type="scientific">Magnaporthiopsis poae (strain ATCC 64411 / 73-15)</name>
    <name type="common">Kentucky bluegrass fungus</name>
    <name type="synonym">Magnaporthe poae</name>
    <dbReference type="NCBI Taxonomy" id="644358"/>
    <lineage>
        <taxon>Eukaryota</taxon>
        <taxon>Fungi</taxon>
        <taxon>Dikarya</taxon>
        <taxon>Ascomycota</taxon>
        <taxon>Pezizomycotina</taxon>
        <taxon>Sordariomycetes</taxon>
        <taxon>Sordariomycetidae</taxon>
        <taxon>Magnaporthales</taxon>
        <taxon>Magnaporthaceae</taxon>
        <taxon>Magnaporthiopsis</taxon>
    </lineage>
</organism>
<dbReference type="OMA" id="ICICGID"/>
<name>A0A0C4EEL7_MAGP6</name>
<dbReference type="AlphaFoldDB" id="A0A0C4EEL7"/>
<dbReference type="PANTHER" id="PTHR33048:SF143">
    <property type="entry name" value="EXTRACELLULAR MEMBRANE PROTEIN CFEM DOMAIN-CONTAINING PROTEIN-RELATED"/>
    <property type="match status" value="1"/>
</dbReference>
<feature type="compositionally biased region" description="Low complexity" evidence="6">
    <location>
        <begin position="377"/>
        <end position="392"/>
    </location>
</feature>
<evidence type="ECO:0000256" key="1">
    <source>
        <dbReference type="ARBA" id="ARBA00004141"/>
    </source>
</evidence>
<feature type="transmembrane region" description="Helical" evidence="7">
    <location>
        <begin position="271"/>
        <end position="291"/>
    </location>
</feature>
<feature type="transmembrane region" description="Helical" evidence="7">
    <location>
        <begin position="151"/>
        <end position="171"/>
    </location>
</feature>
<dbReference type="InterPro" id="IPR049326">
    <property type="entry name" value="Rhodopsin_dom_fungi"/>
</dbReference>
<evidence type="ECO:0000313" key="10">
    <source>
        <dbReference type="EnsemblFungi" id="MAPG_11191T0"/>
    </source>
</evidence>
<dbReference type="eggNOG" id="ENOG502SKG6">
    <property type="taxonomic scope" value="Eukaryota"/>
</dbReference>
<evidence type="ECO:0000256" key="2">
    <source>
        <dbReference type="ARBA" id="ARBA00022692"/>
    </source>
</evidence>
<dbReference type="PANTHER" id="PTHR33048">
    <property type="entry name" value="PTH11-LIKE INTEGRAL MEMBRANE PROTEIN (AFU_ORTHOLOGUE AFUA_5G11245)"/>
    <property type="match status" value="1"/>
</dbReference>
<dbReference type="EMBL" id="ADBL01002751">
    <property type="status" value="NOT_ANNOTATED_CDS"/>
    <property type="molecule type" value="Genomic_DNA"/>
</dbReference>
<reference evidence="11" key="1">
    <citation type="submission" date="2010-05" db="EMBL/GenBank/DDBJ databases">
        <title>The genome sequence of Magnaporthe poae strain ATCC 64411.</title>
        <authorList>
            <person name="Ma L.-J."/>
            <person name="Dead R."/>
            <person name="Young S."/>
            <person name="Zeng Q."/>
            <person name="Koehrsen M."/>
            <person name="Alvarado L."/>
            <person name="Berlin A."/>
            <person name="Chapman S.B."/>
            <person name="Chen Z."/>
            <person name="Freedman E."/>
            <person name="Gellesch M."/>
            <person name="Goldberg J."/>
            <person name="Griggs A."/>
            <person name="Gujja S."/>
            <person name="Heilman E.R."/>
            <person name="Heiman D."/>
            <person name="Hepburn T."/>
            <person name="Howarth C."/>
            <person name="Jen D."/>
            <person name="Larson L."/>
            <person name="Mehta T."/>
            <person name="Neiman D."/>
            <person name="Pearson M."/>
            <person name="Roberts A."/>
            <person name="Saif S."/>
            <person name="Shea T."/>
            <person name="Shenoy N."/>
            <person name="Sisk P."/>
            <person name="Stolte C."/>
            <person name="Sykes S."/>
            <person name="Walk T."/>
            <person name="White J."/>
            <person name="Yandava C."/>
            <person name="Haas B."/>
            <person name="Nusbaum C."/>
            <person name="Birren B."/>
        </authorList>
    </citation>
    <scope>NUCLEOTIDE SEQUENCE [LARGE SCALE GENOMIC DNA]</scope>
    <source>
        <strain evidence="11">ATCC 64411 / 73-15</strain>
    </source>
</reference>
<feature type="region of interest" description="Disordered" evidence="6">
    <location>
        <begin position="360"/>
        <end position="434"/>
    </location>
</feature>
<sequence>MEASDCLTLNATDTACICSEDETIDIFGSCAKTSCSMQDALLTSKTLRGACGAPVRDMGRSYTIQQIVLMTISGLTVLIRLLTKTFANGGGGMNTFGLDDVTIITAYMMLLPKMYLCGVLMVKAGLGRDVWTLSADQIRDYAFYWYFAEPIYFAVASMTRISIILFFMRVFTGRGLQPTVFGGRVDLRRVVLGTLALNVAMAAAFIVAALLQCAPVTFYWNQYDGRRQHAGRCVDGAALVWSNAALGIAMDLWMLYLPLSQVAGLNLNRWRKLLVGGMFCVGFFVTVVSVVRLCTLSSFQSENPTWDQFPVAVWSALEMNVGIVCACLPAMRVAAVRSLPGAVSRVSKRFSTYYRLSTTPATSSSTQHQTDPPTPPSAVTTTVTSTTTTATTEGKGGRRRSRTVSRPPGCGWLRSKDTQKASIATSESGSGGVPLAFVTVVDDDDLQELRHQSRQQLHPLDARRLSSVLPLPRRKMTMRDSNRVYIYAAGGGDDDDNSDSDRTMLDSWPGPHPGTLVRPNTFTISRPGDGRRLTPDFFAVSYPTRPCKNRV</sequence>
<dbReference type="Pfam" id="PF20684">
    <property type="entry name" value="Fung_rhodopsin"/>
    <property type="match status" value="1"/>
</dbReference>
<comment type="subcellular location">
    <subcellularLocation>
        <location evidence="1">Membrane</location>
        <topology evidence="1">Multi-pass membrane protein</topology>
    </subcellularLocation>
</comment>
<proteinExistence type="inferred from homology"/>
<protein>
    <recommendedName>
        <fullName evidence="8">Rhodopsin domain-containing protein</fullName>
    </recommendedName>
</protein>